<evidence type="ECO:0000256" key="7">
    <source>
        <dbReference type="ARBA" id="ARBA00022723"/>
    </source>
</evidence>
<dbReference type="SMART" id="SM00851">
    <property type="entry name" value="MGS"/>
    <property type="match status" value="1"/>
</dbReference>
<dbReference type="PROSITE" id="PS00867">
    <property type="entry name" value="CPSASE_2"/>
    <property type="match status" value="2"/>
</dbReference>
<dbReference type="PRINTS" id="PR00098">
    <property type="entry name" value="CPSASE"/>
</dbReference>
<comment type="pathway">
    <text evidence="2">Amino-acid biosynthesis; L-arginine biosynthesis; carbamoyl phosphate from bicarbonate: step 1/1.</text>
</comment>
<evidence type="ECO:0000256" key="1">
    <source>
        <dbReference type="ARBA" id="ARBA00001936"/>
    </source>
</evidence>
<dbReference type="Gene3D" id="1.10.1030.10">
    <property type="entry name" value="Carbamoyl-phosphate synthetase, large subunit oligomerisation domain"/>
    <property type="match status" value="1"/>
</dbReference>
<evidence type="ECO:0000256" key="14">
    <source>
        <dbReference type="ARBA" id="ARBA00047359"/>
    </source>
</evidence>
<dbReference type="EMBL" id="CAFBPN010000001">
    <property type="protein sequence ID" value="CAB5005837.1"/>
    <property type="molecule type" value="Genomic_DNA"/>
</dbReference>
<evidence type="ECO:0000256" key="6">
    <source>
        <dbReference type="ARBA" id="ARBA00022605"/>
    </source>
</evidence>
<dbReference type="InterPro" id="IPR036897">
    <property type="entry name" value="CarbamoylP_synth_lsu_oligo_sf"/>
</dbReference>
<evidence type="ECO:0000256" key="13">
    <source>
        <dbReference type="ARBA" id="ARBA00023211"/>
    </source>
</evidence>
<dbReference type="InterPro" id="IPR005480">
    <property type="entry name" value="CPSase_lsu_oligo"/>
</dbReference>
<dbReference type="GO" id="GO:0004087">
    <property type="term" value="F:carbamoyl-phosphate synthase (ammonia) activity"/>
    <property type="evidence" value="ECO:0007669"/>
    <property type="project" value="UniProtKB-EC"/>
</dbReference>
<dbReference type="EMBL" id="CAFBQU010000088">
    <property type="protein sequence ID" value="CAB5068223.1"/>
    <property type="molecule type" value="Genomic_DNA"/>
</dbReference>
<comment type="catalytic activity">
    <reaction evidence="15">
        <text>hydrogencarbonate + L-glutamine + 2 ATP + H2O = carbamoyl phosphate + L-glutamate + 2 ADP + phosphate + 2 H(+)</text>
        <dbReference type="Rhea" id="RHEA:18633"/>
        <dbReference type="ChEBI" id="CHEBI:15377"/>
        <dbReference type="ChEBI" id="CHEBI:15378"/>
        <dbReference type="ChEBI" id="CHEBI:17544"/>
        <dbReference type="ChEBI" id="CHEBI:29985"/>
        <dbReference type="ChEBI" id="CHEBI:30616"/>
        <dbReference type="ChEBI" id="CHEBI:43474"/>
        <dbReference type="ChEBI" id="CHEBI:58228"/>
        <dbReference type="ChEBI" id="CHEBI:58359"/>
        <dbReference type="ChEBI" id="CHEBI:456216"/>
        <dbReference type="EC" id="6.3.5.5"/>
    </reaction>
</comment>
<sequence length="1114" mass="120402">MPRRNDIHSILIIGSGPIVIGQACEFDYSGTQACRVLKEEGYRVILANSNPATIMTDPDFADRTYIEPLTVEVLAKIIEREKPDAVLPTLGGQTGLNLAMALFEKGLVGVPGTPELIGANAEAIATAEDRDKFKQAMIEIGLSVPRSGVAHNMEEAHKVLAEIGLPIIIRPAYILGGRGTGIANTQEEFLKLASNGLDASPIREILIETSIVGWKEYELEVMRDKADNCVIICSIENLDAMGVHTGDSITVAPAQTLSDVEYQKMRDAAFACIRRVGVETGGSNVQFAVNPVNGDQVVIEMNPRVSRSSALASKATGFPIAKIAAKLAVGYTLDEIPNDITKMTPASFEPTIDYVVTKIPRWAFEKLPGTSGVLGTQMQSVGEVMAIGRTFPESLQKALRSLEQGRAGFNADSSEIHMRHMSDDELLKKCAIPTPERIFQVGEALRRRIDVETVQSYCLYDHWYLDQMISIIDERLEWESLAKQGMQLSDISRAVWRRAKRLGFSDVQLAFLLGSSEREVRAARKQAGVITTFKTVDTCSAEFDAKTPYHYSTYEDENEVRPSSRPRVIILGSGPNRIGQGIEFDYCCVHASFALRDAGFETVMLNCNPETVSTDYDTSDRLYFEPLTYEDVQNVIEAETLASGGVEPKVIVSLGGQTPLKLASQIDARLIAGTSPNSIDLAEDRERWNALCEELFIPQPPGGTATTFEQARDIASRIGYPVLVRPSYVLGGRAMQIVHDVNHLERAMKELAHEGSLGREGGLSAERPILVDHFLEDAIEVDVDAVRDITGEVLIGGVMEHVEEAGVHSGDSACAIPPQTLPDWVVEVIHSYAKALANALEVVGLLNVQFAVSGTTVYVIEANPRASRTVPFVAKATGVPLAKVATRVMLGATLNELRKEGLLTEPVTGHVSVKEAVLPFSRFPEVDTALGPEMRSTGEVMGIDATFGLAFVKAETAAGTVLPTTGLVFLSLADRDKPAGLVVAQRLRELGLGIAATSGTAKYLSRFGVVVDRIVAKVSESTTGSDTAVGLIESGDVAFVVNTPRGGGSRSDGQAIRKAANVHHVSSVTTVEAALAAFRGLIEQRKHPITVCSLQEFHQIGRQRASQVGAVHEA</sequence>
<keyword evidence="7" id="KW-0479">Metal-binding</keyword>
<dbReference type="AlphaFoldDB" id="A0A6J7UQI9"/>
<dbReference type="GO" id="GO:0006221">
    <property type="term" value="P:pyrimidine nucleotide biosynthetic process"/>
    <property type="evidence" value="ECO:0007669"/>
    <property type="project" value="UniProtKB-KW"/>
</dbReference>
<dbReference type="FunFam" id="3.40.50.20:FF:000001">
    <property type="entry name" value="Carbamoyl-phosphate synthase large chain"/>
    <property type="match status" value="2"/>
</dbReference>
<dbReference type="PANTHER" id="PTHR11405:SF53">
    <property type="entry name" value="CARBAMOYL-PHOSPHATE SYNTHASE [AMMONIA], MITOCHONDRIAL"/>
    <property type="match status" value="1"/>
</dbReference>
<comment type="cofactor">
    <cofactor evidence="1">
        <name>Mn(2+)</name>
        <dbReference type="ChEBI" id="CHEBI:29035"/>
    </cofactor>
</comment>
<keyword evidence="8" id="KW-0677">Repeat</keyword>
<reference evidence="19" key="1">
    <citation type="submission" date="2020-05" db="EMBL/GenBank/DDBJ databases">
        <authorList>
            <person name="Chiriac C."/>
            <person name="Salcher M."/>
            <person name="Ghai R."/>
            <person name="Kavagutti S V."/>
        </authorList>
    </citation>
    <scope>NUCLEOTIDE SEQUENCE</scope>
</reference>
<feature type="domain" description="MGS-like" evidence="17">
    <location>
        <begin position="960"/>
        <end position="1104"/>
    </location>
</feature>
<dbReference type="Gene3D" id="3.40.50.20">
    <property type="match status" value="2"/>
</dbReference>
<evidence type="ECO:0000256" key="15">
    <source>
        <dbReference type="ARBA" id="ARBA00048816"/>
    </source>
</evidence>
<dbReference type="FunFam" id="3.30.470.20:FF:000007">
    <property type="entry name" value="Carbamoyl-phosphate synthase large chain"/>
    <property type="match status" value="1"/>
</dbReference>
<keyword evidence="11" id="KW-0460">Magnesium</keyword>
<dbReference type="PROSITE" id="PS51257">
    <property type="entry name" value="PROKAR_LIPOPROTEIN"/>
    <property type="match status" value="1"/>
</dbReference>
<dbReference type="GO" id="GO:0046872">
    <property type="term" value="F:metal ion binding"/>
    <property type="evidence" value="ECO:0007669"/>
    <property type="project" value="UniProtKB-KW"/>
</dbReference>
<keyword evidence="9" id="KW-0547">Nucleotide-binding</keyword>
<dbReference type="Gene3D" id="3.40.50.1380">
    <property type="entry name" value="Methylglyoxal synthase-like domain"/>
    <property type="match status" value="1"/>
</dbReference>
<evidence type="ECO:0000256" key="12">
    <source>
        <dbReference type="ARBA" id="ARBA00022975"/>
    </source>
</evidence>
<dbReference type="Gene3D" id="3.30.470.20">
    <property type="entry name" value="ATP-grasp fold, B domain"/>
    <property type="match status" value="2"/>
</dbReference>
<keyword evidence="4" id="KW-0055">Arginine biosynthesis</keyword>
<dbReference type="Pfam" id="PF25596">
    <property type="entry name" value="CPSase_L_D1"/>
    <property type="match status" value="2"/>
</dbReference>
<dbReference type="SMART" id="SM01096">
    <property type="entry name" value="CPSase_L_D3"/>
    <property type="match status" value="1"/>
</dbReference>
<dbReference type="InterPro" id="IPR005479">
    <property type="entry name" value="CPAse_ATP-bd"/>
</dbReference>
<feature type="domain" description="ATP-grasp" evidence="16">
    <location>
        <begin position="689"/>
        <end position="890"/>
    </location>
</feature>
<keyword evidence="10" id="KW-0067">ATP-binding</keyword>
<dbReference type="Gene3D" id="3.30.1490.20">
    <property type="entry name" value="ATP-grasp fold, A domain"/>
    <property type="match status" value="1"/>
</dbReference>
<dbReference type="InterPro" id="IPR013815">
    <property type="entry name" value="ATP_grasp_subdomain_1"/>
</dbReference>
<dbReference type="InterPro" id="IPR005483">
    <property type="entry name" value="CPSase_dom"/>
</dbReference>
<proteinExistence type="inferred from homology"/>
<dbReference type="SUPFAM" id="SSF52440">
    <property type="entry name" value="PreATP-grasp domain"/>
    <property type="match status" value="2"/>
</dbReference>
<dbReference type="InterPro" id="IPR036914">
    <property type="entry name" value="MGS-like_dom_sf"/>
</dbReference>
<dbReference type="GO" id="GO:0005737">
    <property type="term" value="C:cytoplasm"/>
    <property type="evidence" value="ECO:0007669"/>
    <property type="project" value="TreeGrafter"/>
</dbReference>
<evidence type="ECO:0000313" key="19">
    <source>
        <dbReference type="EMBL" id="CAB5068223.1"/>
    </source>
</evidence>
<dbReference type="InterPro" id="IPR011761">
    <property type="entry name" value="ATP-grasp"/>
</dbReference>
<dbReference type="PROSITE" id="PS00866">
    <property type="entry name" value="CPSASE_1"/>
    <property type="match status" value="1"/>
</dbReference>
<evidence type="ECO:0000256" key="9">
    <source>
        <dbReference type="ARBA" id="ARBA00022741"/>
    </source>
</evidence>
<dbReference type="NCBIfam" id="NF003671">
    <property type="entry name" value="PRK05294.1"/>
    <property type="match status" value="1"/>
</dbReference>
<evidence type="ECO:0000259" key="17">
    <source>
        <dbReference type="PROSITE" id="PS51855"/>
    </source>
</evidence>
<dbReference type="Pfam" id="PF02787">
    <property type="entry name" value="CPSase_L_D3"/>
    <property type="match status" value="1"/>
</dbReference>
<dbReference type="PROSITE" id="PS51855">
    <property type="entry name" value="MGS"/>
    <property type="match status" value="1"/>
</dbReference>
<dbReference type="FunFam" id="3.30.470.20:FF:000026">
    <property type="entry name" value="Carbamoyl-phosphate synthase large chain"/>
    <property type="match status" value="1"/>
</dbReference>
<keyword evidence="6" id="KW-0028">Amino-acid biosynthesis</keyword>
<comment type="catalytic activity">
    <reaction evidence="14">
        <text>hydrogencarbonate + NH4(+) + 2 ATP = carbamoyl phosphate + 2 ADP + phosphate + 2 H(+)</text>
        <dbReference type="Rhea" id="RHEA:18029"/>
        <dbReference type="ChEBI" id="CHEBI:15378"/>
        <dbReference type="ChEBI" id="CHEBI:17544"/>
        <dbReference type="ChEBI" id="CHEBI:28938"/>
        <dbReference type="ChEBI" id="CHEBI:30616"/>
        <dbReference type="ChEBI" id="CHEBI:43474"/>
        <dbReference type="ChEBI" id="CHEBI:58228"/>
        <dbReference type="ChEBI" id="CHEBI:456216"/>
        <dbReference type="EC" id="6.3.4.16"/>
    </reaction>
</comment>
<gene>
    <name evidence="18" type="ORF">UFOPK4098_00006</name>
    <name evidence="19" type="ORF">UFOPK4347_01720</name>
</gene>
<dbReference type="GO" id="GO:0005524">
    <property type="term" value="F:ATP binding"/>
    <property type="evidence" value="ECO:0007669"/>
    <property type="project" value="UniProtKB-KW"/>
</dbReference>
<evidence type="ECO:0000256" key="4">
    <source>
        <dbReference type="ARBA" id="ARBA00022571"/>
    </source>
</evidence>
<dbReference type="GO" id="GO:0006526">
    <property type="term" value="P:L-arginine biosynthetic process"/>
    <property type="evidence" value="ECO:0007669"/>
    <property type="project" value="UniProtKB-KW"/>
</dbReference>
<dbReference type="FunFam" id="1.10.1030.10:FF:000002">
    <property type="entry name" value="Carbamoyl-phosphate synthase large chain"/>
    <property type="match status" value="1"/>
</dbReference>
<evidence type="ECO:0000313" key="18">
    <source>
        <dbReference type="EMBL" id="CAB5005837.1"/>
    </source>
</evidence>
<evidence type="ECO:0000256" key="2">
    <source>
        <dbReference type="ARBA" id="ARBA00005077"/>
    </source>
</evidence>
<dbReference type="HAMAP" id="MF_01210_B">
    <property type="entry name" value="CPSase_L_chain_B"/>
    <property type="match status" value="1"/>
</dbReference>
<dbReference type="InterPro" id="IPR011607">
    <property type="entry name" value="MGS-like_dom"/>
</dbReference>
<dbReference type="InterPro" id="IPR016185">
    <property type="entry name" value="PreATP-grasp_dom_sf"/>
</dbReference>
<keyword evidence="5" id="KW-0436">Ligase</keyword>
<dbReference type="Pfam" id="PF02786">
    <property type="entry name" value="CPSase_L_D2"/>
    <property type="match status" value="2"/>
</dbReference>
<evidence type="ECO:0000256" key="5">
    <source>
        <dbReference type="ARBA" id="ARBA00022598"/>
    </source>
</evidence>
<organism evidence="19">
    <name type="scientific">freshwater metagenome</name>
    <dbReference type="NCBI Taxonomy" id="449393"/>
    <lineage>
        <taxon>unclassified sequences</taxon>
        <taxon>metagenomes</taxon>
        <taxon>ecological metagenomes</taxon>
    </lineage>
</organism>
<feature type="domain" description="ATP-grasp" evidence="16">
    <location>
        <begin position="134"/>
        <end position="329"/>
    </location>
</feature>
<dbReference type="PROSITE" id="PS50975">
    <property type="entry name" value="ATP_GRASP"/>
    <property type="match status" value="2"/>
</dbReference>
<dbReference type="SUPFAM" id="SSF56059">
    <property type="entry name" value="Glutathione synthetase ATP-binding domain-like"/>
    <property type="match status" value="2"/>
</dbReference>
<dbReference type="InterPro" id="IPR058047">
    <property type="entry name" value="CPSase_preATP-grasp"/>
</dbReference>
<dbReference type="GO" id="GO:0006541">
    <property type="term" value="P:glutamine metabolic process"/>
    <property type="evidence" value="ECO:0007669"/>
    <property type="project" value="TreeGrafter"/>
</dbReference>
<dbReference type="InterPro" id="IPR006275">
    <property type="entry name" value="CPSase_lsu"/>
</dbReference>
<comment type="similarity">
    <text evidence="3">Belongs to the CarB family.</text>
</comment>
<dbReference type="PANTHER" id="PTHR11405">
    <property type="entry name" value="CARBAMOYLTRANSFERASE FAMILY MEMBER"/>
    <property type="match status" value="1"/>
</dbReference>
<keyword evidence="13" id="KW-0464">Manganese</keyword>
<dbReference type="SUPFAM" id="SSF48108">
    <property type="entry name" value="Carbamoyl phosphate synthetase, large subunit connection domain"/>
    <property type="match status" value="1"/>
</dbReference>
<evidence type="ECO:0000256" key="3">
    <source>
        <dbReference type="ARBA" id="ARBA00009799"/>
    </source>
</evidence>
<name>A0A6J7UQI9_9ZZZZ</name>
<dbReference type="SUPFAM" id="SSF52335">
    <property type="entry name" value="Methylglyoxal synthase-like"/>
    <property type="match status" value="1"/>
</dbReference>
<dbReference type="NCBIfam" id="NF009455">
    <property type="entry name" value="PRK12815.1"/>
    <property type="match status" value="1"/>
</dbReference>
<evidence type="ECO:0000256" key="11">
    <source>
        <dbReference type="ARBA" id="ARBA00022842"/>
    </source>
</evidence>
<evidence type="ECO:0000256" key="10">
    <source>
        <dbReference type="ARBA" id="ARBA00022840"/>
    </source>
</evidence>
<accession>A0A6J7UQI9</accession>
<dbReference type="NCBIfam" id="TIGR01369">
    <property type="entry name" value="CPSaseII_lrg"/>
    <property type="match status" value="1"/>
</dbReference>
<dbReference type="GO" id="GO:0004088">
    <property type="term" value="F:carbamoyl-phosphate synthase (glutamine-hydrolyzing) activity"/>
    <property type="evidence" value="ECO:0007669"/>
    <property type="project" value="UniProtKB-EC"/>
</dbReference>
<dbReference type="Pfam" id="PF02142">
    <property type="entry name" value="MGS"/>
    <property type="match status" value="1"/>
</dbReference>
<keyword evidence="12" id="KW-0665">Pyrimidine biosynthesis</keyword>
<evidence type="ECO:0000256" key="8">
    <source>
        <dbReference type="ARBA" id="ARBA00022737"/>
    </source>
</evidence>
<protein>
    <submittedName>
        <fullName evidence="19">Unannotated protein</fullName>
    </submittedName>
</protein>
<evidence type="ECO:0000259" key="16">
    <source>
        <dbReference type="PROSITE" id="PS50975"/>
    </source>
</evidence>